<evidence type="ECO:0000256" key="2">
    <source>
        <dbReference type="ARBA" id="ARBA00022603"/>
    </source>
</evidence>
<reference evidence="7 8" key="1">
    <citation type="submission" date="2024-02" db="EMBL/GenBank/DDBJ databases">
        <title>A draft genome for the cacao thread blight pathogen Marasmius crinis-equi.</title>
        <authorList>
            <person name="Cohen S.P."/>
            <person name="Baruah I.K."/>
            <person name="Amoako-Attah I."/>
            <person name="Bukari Y."/>
            <person name="Meinhardt L.W."/>
            <person name="Bailey B.A."/>
        </authorList>
    </citation>
    <scope>NUCLEOTIDE SEQUENCE [LARGE SCALE GENOMIC DNA]</scope>
    <source>
        <strain evidence="7 8">GH-76</strain>
    </source>
</reference>
<dbReference type="PANTHER" id="PTHR43667">
    <property type="entry name" value="CYCLOPROPANE-FATTY-ACYL-PHOSPHOLIPID SYNTHASE"/>
    <property type="match status" value="1"/>
</dbReference>
<gene>
    <name evidence="7" type="ORF">V5O48_008265</name>
</gene>
<accession>A0ABR3FEG3</accession>
<dbReference type="Gene3D" id="3.40.50.150">
    <property type="entry name" value="Vaccinia Virus protein VP39"/>
    <property type="match status" value="1"/>
</dbReference>
<dbReference type="Proteomes" id="UP001465976">
    <property type="component" value="Unassembled WGS sequence"/>
</dbReference>
<organism evidence="7 8">
    <name type="scientific">Marasmius crinis-equi</name>
    <dbReference type="NCBI Taxonomy" id="585013"/>
    <lineage>
        <taxon>Eukaryota</taxon>
        <taxon>Fungi</taxon>
        <taxon>Dikarya</taxon>
        <taxon>Basidiomycota</taxon>
        <taxon>Agaricomycotina</taxon>
        <taxon>Agaricomycetes</taxon>
        <taxon>Agaricomycetidae</taxon>
        <taxon>Agaricales</taxon>
        <taxon>Marasmiineae</taxon>
        <taxon>Marasmiaceae</taxon>
        <taxon>Marasmius</taxon>
    </lineage>
</organism>
<comment type="similarity">
    <text evidence="1">Belongs to the CFA/CMAS family.</text>
</comment>
<evidence type="ECO:0000256" key="3">
    <source>
        <dbReference type="ARBA" id="ARBA00022679"/>
    </source>
</evidence>
<dbReference type="EMBL" id="JBAHYK010000474">
    <property type="protein sequence ID" value="KAL0573694.1"/>
    <property type="molecule type" value="Genomic_DNA"/>
</dbReference>
<sequence>MTAPPHKLIPEPENDTPSGDLERGQLAKLDLIAKRARLTEGCRVLDVGCGWGSFAIHAARKYGAQVVGLTISENQKEVAEKRVEAAGLSHVVTILLVDYRAMPSSFHHSFDAVVAIGLLEHVGSEYMDGWFKILSWAMKPEDSVGVFVVTTVPDTHWEAYSKGSDFIQQYIFPGDKLSSVATLVNSCTKAGLNINSLENLGPHYTRTVREWRYRFQRNFESHIKPALQLEYPSLADADIEIFRRKWIYYFVYCEAGFATSFLADHVFTVTREGNLRLVHS</sequence>
<dbReference type="CDD" id="cd02440">
    <property type="entry name" value="AdoMet_MTases"/>
    <property type="match status" value="1"/>
</dbReference>
<protein>
    <recommendedName>
        <fullName evidence="9">Cyclopropane-fatty-acyl-phospholipid synthase</fullName>
    </recommendedName>
</protein>
<evidence type="ECO:0000256" key="5">
    <source>
        <dbReference type="ARBA" id="ARBA00023098"/>
    </source>
</evidence>
<dbReference type="InterPro" id="IPR003333">
    <property type="entry name" value="CMAS"/>
</dbReference>
<name>A0ABR3FEG3_9AGAR</name>
<evidence type="ECO:0000256" key="1">
    <source>
        <dbReference type="ARBA" id="ARBA00010815"/>
    </source>
</evidence>
<dbReference type="PANTHER" id="PTHR43667:SF2">
    <property type="entry name" value="FATTY ACID C-METHYL TRANSFERASE"/>
    <property type="match status" value="1"/>
</dbReference>
<dbReference type="InterPro" id="IPR029063">
    <property type="entry name" value="SAM-dependent_MTases_sf"/>
</dbReference>
<keyword evidence="3" id="KW-0808">Transferase</keyword>
<dbReference type="Pfam" id="PF02353">
    <property type="entry name" value="CMAS"/>
    <property type="match status" value="1"/>
</dbReference>
<evidence type="ECO:0008006" key="9">
    <source>
        <dbReference type="Google" id="ProtNLM"/>
    </source>
</evidence>
<comment type="caution">
    <text evidence="7">The sequence shown here is derived from an EMBL/GenBank/DDBJ whole genome shotgun (WGS) entry which is preliminary data.</text>
</comment>
<keyword evidence="4" id="KW-0949">S-adenosyl-L-methionine</keyword>
<evidence type="ECO:0000313" key="8">
    <source>
        <dbReference type="Proteomes" id="UP001465976"/>
    </source>
</evidence>
<proteinExistence type="inferred from homology"/>
<evidence type="ECO:0000256" key="4">
    <source>
        <dbReference type="ARBA" id="ARBA00022691"/>
    </source>
</evidence>
<keyword evidence="8" id="KW-1185">Reference proteome</keyword>
<evidence type="ECO:0000313" key="7">
    <source>
        <dbReference type="EMBL" id="KAL0573694.1"/>
    </source>
</evidence>
<dbReference type="PIRSF" id="PIRSF003085">
    <property type="entry name" value="CMAS"/>
    <property type="match status" value="1"/>
</dbReference>
<keyword evidence="5" id="KW-0443">Lipid metabolism</keyword>
<dbReference type="SUPFAM" id="SSF53335">
    <property type="entry name" value="S-adenosyl-L-methionine-dependent methyltransferases"/>
    <property type="match status" value="1"/>
</dbReference>
<feature type="region of interest" description="Disordered" evidence="6">
    <location>
        <begin position="1"/>
        <end position="21"/>
    </location>
</feature>
<evidence type="ECO:0000256" key="6">
    <source>
        <dbReference type="SAM" id="MobiDB-lite"/>
    </source>
</evidence>
<dbReference type="InterPro" id="IPR050723">
    <property type="entry name" value="CFA/CMAS"/>
</dbReference>
<keyword evidence="2" id="KW-0489">Methyltransferase</keyword>